<keyword evidence="3" id="KW-0547">Nucleotide-binding</keyword>
<dbReference type="CDD" id="cd18572">
    <property type="entry name" value="ABC_6TM_TAP"/>
    <property type="match status" value="1"/>
</dbReference>
<feature type="domain" description="ABC transporter" evidence="9">
    <location>
        <begin position="483"/>
        <end position="719"/>
    </location>
</feature>
<dbReference type="EMBL" id="GL379825">
    <property type="protein sequence ID" value="EGT49160.1"/>
    <property type="molecule type" value="Genomic_DNA"/>
</dbReference>
<name>G0N0Y5_CAEBE</name>
<dbReference type="OrthoDB" id="6500128at2759"/>
<dbReference type="GO" id="GO:0015421">
    <property type="term" value="F:ABC-type oligopeptide transporter activity"/>
    <property type="evidence" value="ECO:0007669"/>
    <property type="project" value="TreeGrafter"/>
</dbReference>
<dbReference type="PROSITE" id="PS00211">
    <property type="entry name" value="ABC_TRANSPORTER_1"/>
    <property type="match status" value="1"/>
</dbReference>
<feature type="transmembrane region" description="Helical" evidence="7">
    <location>
        <begin position="46"/>
        <end position="65"/>
    </location>
</feature>
<dbReference type="InterPro" id="IPR003593">
    <property type="entry name" value="AAA+_ATPase"/>
</dbReference>
<dbReference type="SMART" id="SM00382">
    <property type="entry name" value="AAA"/>
    <property type="match status" value="1"/>
</dbReference>
<organism evidence="12">
    <name type="scientific">Caenorhabditis brenneri</name>
    <name type="common">Nematode worm</name>
    <dbReference type="NCBI Taxonomy" id="135651"/>
    <lineage>
        <taxon>Eukaryota</taxon>
        <taxon>Metazoa</taxon>
        <taxon>Ecdysozoa</taxon>
        <taxon>Nematoda</taxon>
        <taxon>Chromadorea</taxon>
        <taxon>Rhabditida</taxon>
        <taxon>Rhabditina</taxon>
        <taxon>Rhabditomorpha</taxon>
        <taxon>Rhabditoidea</taxon>
        <taxon>Rhabditidae</taxon>
        <taxon>Peloderinae</taxon>
        <taxon>Caenorhabditis</taxon>
    </lineage>
</organism>
<evidence type="ECO:0000256" key="8">
    <source>
        <dbReference type="SAM" id="SignalP"/>
    </source>
</evidence>
<protein>
    <submittedName>
        <fullName evidence="11">Uncharacterized protein</fullName>
    </submittedName>
</protein>
<evidence type="ECO:0000256" key="2">
    <source>
        <dbReference type="ARBA" id="ARBA00022692"/>
    </source>
</evidence>
<keyword evidence="8" id="KW-0732">Signal</keyword>
<evidence type="ECO:0000256" key="6">
    <source>
        <dbReference type="ARBA" id="ARBA00023136"/>
    </source>
</evidence>
<dbReference type="InParanoid" id="G0N0Y5"/>
<dbReference type="HOGENOM" id="CLU_000604_84_3_1"/>
<dbReference type="FunFam" id="3.40.50.300:FF:000218">
    <property type="entry name" value="Multidrug ABC transporter ATP-binding protein"/>
    <property type="match status" value="1"/>
</dbReference>
<dbReference type="eggNOG" id="KOG0058">
    <property type="taxonomic scope" value="Eukaryota"/>
</dbReference>
<evidence type="ECO:0000256" key="5">
    <source>
        <dbReference type="ARBA" id="ARBA00022989"/>
    </source>
</evidence>
<dbReference type="InterPro" id="IPR039421">
    <property type="entry name" value="Type_1_exporter"/>
</dbReference>
<dbReference type="AlphaFoldDB" id="G0N0Y5"/>
<reference evidence="12" key="1">
    <citation type="submission" date="2011-07" db="EMBL/GenBank/DDBJ databases">
        <authorList>
            <consortium name="Caenorhabditis brenneri Sequencing and Analysis Consortium"/>
            <person name="Wilson R.K."/>
        </authorList>
    </citation>
    <scope>NUCLEOTIDE SEQUENCE [LARGE SCALE GENOMIC DNA]</scope>
    <source>
        <strain evidence="12">PB2801</strain>
    </source>
</reference>
<dbReference type="CDD" id="cd03249">
    <property type="entry name" value="ABC_MTABC3_MDL1_MDL2"/>
    <property type="match status" value="1"/>
</dbReference>
<dbReference type="Gene3D" id="1.20.1560.10">
    <property type="entry name" value="ABC transporter type 1, transmembrane domain"/>
    <property type="match status" value="1"/>
</dbReference>
<dbReference type="InterPro" id="IPR011527">
    <property type="entry name" value="ABC1_TM_dom"/>
</dbReference>
<evidence type="ECO:0000256" key="3">
    <source>
        <dbReference type="ARBA" id="ARBA00022741"/>
    </source>
</evidence>
<dbReference type="Pfam" id="PF00664">
    <property type="entry name" value="ABC_membrane"/>
    <property type="match status" value="1"/>
</dbReference>
<keyword evidence="12" id="KW-1185">Reference proteome</keyword>
<keyword evidence="4" id="KW-0067">ATP-binding</keyword>
<dbReference type="SUPFAM" id="SSF90123">
    <property type="entry name" value="ABC transporter transmembrane region"/>
    <property type="match status" value="1"/>
</dbReference>
<dbReference type="InterPro" id="IPR027417">
    <property type="entry name" value="P-loop_NTPase"/>
</dbReference>
<feature type="transmembrane region" description="Helical" evidence="7">
    <location>
        <begin position="205"/>
        <end position="223"/>
    </location>
</feature>
<comment type="subcellular location">
    <subcellularLocation>
        <location evidence="1">Membrane</location>
        <topology evidence="1">Multi-pass membrane protein</topology>
    </subcellularLocation>
</comment>
<dbReference type="InterPro" id="IPR003439">
    <property type="entry name" value="ABC_transporter-like_ATP-bd"/>
</dbReference>
<evidence type="ECO:0000313" key="11">
    <source>
        <dbReference type="EMBL" id="EGT49160.1"/>
    </source>
</evidence>
<keyword evidence="6 7" id="KW-0472">Membrane</keyword>
<accession>G0N0Y5</accession>
<sequence>MRKSFLCLLIHAIFDVSSTILSLGFYSPGWHFDLDHIIKTIDFANYSYWTSPLDFVILSLLRQVSLQTAVMIARRGEFEQLRGWMWIYDVLAIVGYMVAILKLLAYNVTTENMQLPGVYMNTGSTVLFTISSPFFIRVTLLKKEDEEVAYKKLNDGNKQNAVDANKCTATPSTSIPSQSQSTEDHLLSLEHLWKILELYKKEWKWYIPAYVLLVIDCVLNLFIPTLQGEVIGTAVQMKSFDVLSKACINLAIVNFSKSTLSLLRNYCRRYARSLTARDIPIELFRSVLFQSIAFFDKNKTGEFMSRITHDSKSISNSLPKNIEDFANNLFLLIGSVPIMLNYSWQISILIFIAFPMNLLLTKWNGSFVKKLSEEENEAIAAANGTVEEVLSNIRTVRSFAAEKKKLLRYTQNKDAWFKISIKGLLAGIFYSYFYKNLLTAVDVLIPLYGFYLALNRRMASEALTAYILYSWDLQPALDIVGKIVFENVEFAYPTRKNAKVLNGINLTIESGKTTALVGPSGNGKSTIVSLIERFYAPQSGRILLDGMPIENIDHQHYHSHIALVSQEPTLFSGTIRENIMYGMDNATEEEMIDAAKKANVYEFVSNLEEKFDTKCGANGVQMSGGQKQRIAIARALIRNPRVLILDEATSALDAETEYLVQKELNEWKKGRTLLIIAHRLSTIKKADKIVVIEKGRVVEMGSHAELMENQNGTYHKLVKKQL</sequence>
<feature type="transmembrane region" description="Helical" evidence="7">
    <location>
        <begin position="118"/>
        <end position="136"/>
    </location>
</feature>
<dbReference type="InterPro" id="IPR036640">
    <property type="entry name" value="ABC1_TM_sf"/>
</dbReference>
<dbReference type="PANTHER" id="PTHR43394:SF1">
    <property type="entry name" value="ATP-BINDING CASSETTE SUB-FAMILY B MEMBER 10, MITOCHONDRIAL"/>
    <property type="match status" value="1"/>
</dbReference>
<feature type="transmembrane region" description="Helical" evidence="7">
    <location>
        <begin position="342"/>
        <end position="360"/>
    </location>
</feature>
<feature type="chain" id="PRO_5003404943" evidence="8">
    <location>
        <begin position="20"/>
        <end position="722"/>
    </location>
</feature>
<dbReference type="PROSITE" id="PS50893">
    <property type="entry name" value="ABC_TRANSPORTER_2"/>
    <property type="match status" value="1"/>
</dbReference>
<dbReference type="Proteomes" id="UP000008068">
    <property type="component" value="Unassembled WGS sequence"/>
</dbReference>
<feature type="signal peptide" evidence="8">
    <location>
        <begin position="1"/>
        <end position="19"/>
    </location>
</feature>
<evidence type="ECO:0000256" key="1">
    <source>
        <dbReference type="ARBA" id="ARBA00004141"/>
    </source>
</evidence>
<dbReference type="Pfam" id="PF00005">
    <property type="entry name" value="ABC_tran"/>
    <property type="match status" value="1"/>
</dbReference>
<evidence type="ECO:0000259" key="10">
    <source>
        <dbReference type="PROSITE" id="PS50929"/>
    </source>
</evidence>
<dbReference type="FunFam" id="1.20.1560.10:FF:000154">
    <property type="entry name" value="HAlF transporter (PGP related)"/>
    <property type="match status" value="1"/>
</dbReference>
<dbReference type="GO" id="GO:0005524">
    <property type="term" value="F:ATP binding"/>
    <property type="evidence" value="ECO:0007669"/>
    <property type="project" value="UniProtKB-KW"/>
</dbReference>
<feature type="transmembrane region" description="Helical" evidence="7">
    <location>
        <begin position="438"/>
        <end position="454"/>
    </location>
</feature>
<dbReference type="PROSITE" id="PS50929">
    <property type="entry name" value="ABC_TM1F"/>
    <property type="match status" value="1"/>
</dbReference>
<dbReference type="SUPFAM" id="SSF52540">
    <property type="entry name" value="P-loop containing nucleoside triphosphate hydrolases"/>
    <property type="match status" value="1"/>
</dbReference>
<proteinExistence type="predicted"/>
<dbReference type="OMA" id="RERCGAY"/>
<evidence type="ECO:0000256" key="7">
    <source>
        <dbReference type="SAM" id="Phobius"/>
    </source>
</evidence>
<keyword evidence="5 7" id="KW-1133">Transmembrane helix</keyword>
<feature type="domain" description="ABC transmembrane type-1" evidence="10">
    <location>
        <begin position="211"/>
        <end position="481"/>
    </location>
</feature>
<keyword evidence="2 7" id="KW-0812">Transmembrane</keyword>
<dbReference type="GO" id="GO:0090374">
    <property type="term" value="P:oligopeptide export from mitochondrion"/>
    <property type="evidence" value="ECO:0007669"/>
    <property type="project" value="TreeGrafter"/>
</dbReference>
<evidence type="ECO:0000313" key="12">
    <source>
        <dbReference type="Proteomes" id="UP000008068"/>
    </source>
</evidence>
<gene>
    <name evidence="11" type="ORF">CAEBREN_23436</name>
</gene>
<dbReference type="GO" id="GO:0005743">
    <property type="term" value="C:mitochondrial inner membrane"/>
    <property type="evidence" value="ECO:0007669"/>
    <property type="project" value="TreeGrafter"/>
</dbReference>
<feature type="transmembrane region" description="Helical" evidence="7">
    <location>
        <begin position="86"/>
        <end position="106"/>
    </location>
</feature>
<evidence type="ECO:0000256" key="4">
    <source>
        <dbReference type="ARBA" id="ARBA00022840"/>
    </source>
</evidence>
<dbReference type="GO" id="GO:0016887">
    <property type="term" value="F:ATP hydrolysis activity"/>
    <property type="evidence" value="ECO:0007669"/>
    <property type="project" value="InterPro"/>
</dbReference>
<dbReference type="Gene3D" id="3.40.50.300">
    <property type="entry name" value="P-loop containing nucleotide triphosphate hydrolases"/>
    <property type="match status" value="2"/>
</dbReference>
<evidence type="ECO:0000259" key="9">
    <source>
        <dbReference type="PROSITE" id="PS50893"/>
    </source>
</evidence>
<dbReference type="PANTHER" id="PTHR43394">
    <property type="entry name" value="ATP-DEPENDENT PERMEASE MDL1, MITOCHONDRIAL"/>
    <property type="match status" value="1"/>
</dbReference>
<dbReference type="STRING" id="135651.G0N0Y5"/>
<dbReference type="InterPro" id="IPR017871">
    <property type="entry name" value="ABC_transporter-like_CS"/>
</dbReference>